<comment type="caution">
    <text evidence="2">The sequence shown here is derived from an EMBL/GenBank/DDBJ whole genome shotgun (WGS) entry which is preliminary data.</text>
</comment>
<protein>
    <submittedName>
        <fullName evidence="2">Uncharacterized protein</fullName>
    </submittedName>
</protein>
<name>A0ABN8QV28_9CNID</name>
<evidence type="ECO:0000256" key="1">
    <source>
        <dbReference type="SAM" id="MobiDB-lite"/>
    </source>
</evidence>
<evidence type="ECO:0000313" key="3">
    <source>
        <dbReference type="Proteomes" id="UP001159405"/>
    </source>
</evidence>
<dbReference type="Proteomes" id="UP001159405">
    <property type="component" value="Unassembled WGS sequence"/>
</dbReference>
<keyword evidence="3" id="KW-1185">Reference proteome</keyword>
<gene>
    <name evidence="2" type="ORF">PLOB_00010755</name>
</gene>
<accession>A0ABN8QV28</accession>
<proteinExistence type="predicted"/>
<organism evidence="2 3">
    <name type="scientific">Porites lobata</name>
    <dbReference type="NCBI Taxonomy" id="104759"/>
    <lineage>
        <taxon>Eukaryota</taxon>
        <taxon>Metazoa</taxon>
        <taxon>Cnidaria</taxon>
        <taxon>Anthozoa</taxon>
        <taxon>Hexacorallia</taxon>
        <taxon>Scleractinia</taxon>
        <taxon>Fungiina</taxon>
        <taxon>Poritidae</taxon>
        <taxon>Porites</taxon>
    </lineage>
</organism>
<evidence type="ECO:0000313" key="2">
    <source>
        <dbReference type="EMBL" id="CAH3170511.1"/>
    </source>
</evidence>
<dbReference type="EMBL" id="CALNXK010000156">
    <property type="protein sequence ID" value="CAH3170511.1"/>
    <property type="molecule type" value="Genomic_DNA"/>
</dbReference>
<reference evidence="2 3" key="1">
    <citation type="submission" date="2022-05" db="EMBL/GenBank/DDBJ databases">
        <authorList>
            <consortium name="Genoscope - CEA"/>
            <person name="William W."/>
        </authorList>
    </citation>
    <scope>NUCLEOTIDE SEQUENCE [LARGE SCALE GENOMIC DNA]</scope>
</reference>
<sequence>MLIFYRHRHTLGMFWRSAKVTCQYPGYAGVRKRIQGRDVITLHMSQDIQKLFGVIIPVRSGTLCVPCCKKHKKKVDDSESWLRQEESEKNLRSPETPLLDKRQLR</sequence>
<feature type="region of interest" description="Disordered" evidence="1">
    <location>
        <begin position="75"/>
        <end position="105"/>
    </location>
</feature>